<dbReference type="Proteomes" id="UP000008068">
    <property type="component" value="Unassembled WGS sequence"/>
</dbReference>
<evidence type="ECO:0000259" key="4">
    <source>
        <dbReference type="PROSITE" id="PS50013"/>
    </source>
</evidence>
<evidence type="ECO:0000256" key="1">
    <source>
        <dbReference type="ARBA" id="ARBA00004123"/>
    </source>
</evidence>
<feature type="domain" description="Chromo" evidence="4">
    <location>
        <begin position="18"/>
        <end position="76"/>
    </location>
</feature>
<keyword evidence="6" id="KW-1185">Reference proteome</keyword>
<feature type="compositionally biased region" description="Polar residues" evidence="3">
    <location>
        <begin position="246"/>
        <end position="256"/>
    </location>
</feature>
<reference evidence="6" key="1">
    <citation type="submission" date="2011-07" db="EMBL/GenBank/DDBJ databases">
        <authorList>
            <consortium name="Caenorhabditis brenneri Sequencing and Analysis Consortium"/>
            <person name="Wilson R.K."/>
        </authorList>
    </citation>
    <scope>NUCLEOTIDE SEQUENCE [LARGE SCALE GENOMIC DNA]</scope>
    <source>
        <strain evidence="6">PB2801</strain>
    </source>
</reference>
<feature type="region of interest" description="Disordered" evidence="3">
    <location>
        <begin position="652"/>
        <end position="671"/>
    </location>
</feature>
<sequence length="799" mass="88436">MSRKTNTTERTKEEDKLYQVEAVLDKRINDEGEEEYEIKWVGYDETSWEPKRCLTLCQYSVDQFEKDYASRRRVLTGSQQSQPSGVPQLGLAPSTGLPQSGPTPSSKSLLPGPAPPRTKEEDKPYQVETVLDKRINDEGEEEYEIKWVGYDETSWEPKRCLTLCQYSVDQFEKDYALRRRVLTGSQQSQPSGFSQPGPAPSSISPQPGPAPPLKFSQPGRAPPPGLSQPEPAKPSRPPQSELAPPSKSSQLGSTLSPPLLDQTLPVLSAPPAPIRRCPLGRFQKVTCSEAVPCSPPSRPPQSEPAPPSKSSQLGSTLSPPLLDQTLPVLSAPPAPIRRCPLGRFQKVTCSEAVPCAPPSRPPQSEPAPPSKSSQLGSTLSPPLLDQTLPVLSAPPAPIRRCPLGRFQKVTCSEAVPCAPPSRPPQSEPAPPSKSSQLGSTLSPPLLAQTLPVLSALPAPIHRPPLNNCQKAICPKIVPCAPPSGPPQPGPAPPSGFSRAVRNRQKVWLPCKNRLKLQILKRKNYFIKAHLKRTAKQPKSLPSTIFYKADTVFPTDKLKKIHTMFVGRVGHKTRIAHFLCIMEDKEQLIYKSEIVKKQFFFEILNQSKSSQLGSTLSPPLLDQTLPVLSAPPAPIRRCPLGRFQKITCSEAVPCAPPSRSRKPRPTLPSGFSNRVRNRQKVWLPCKNRLKLQILKRKNYFIKAHLKRTAKQPGSLPSTIFRKADTVFPSDKLKKIHMMLVGRVGGKSRVAKLLCIMENKEQLIFTSDVVKKHWPEVLARFYLKRVHFHGSYPIRLHPLQT</sequence>
<feature type="region of interest" description="Disordered" evidence="3">
    <location>
        <begin position="74"/>
        <end position="142"/>
    </location>
</feature>
<dbReference type="EMBL" id="GL379786">
    <property type="protein sequence ID" value="EGT30386.1"/>
    <property type="molecule type" value="Genomic_DNA"/>
</dbReference>
<dbReference type="STRING" id="135651.G0M870"/>
<evidence type="ECO:0000313" key="6">
    <source>
        <dbReference type="Proteomes" id="UP000008068"/>
    </source>
</evidence>
<dbReference type="PRINTS" id="PR01217">
    <property type="entry name" value="PRICHEXTENSN"/>
</dbReference>
<feature type="region of interest" description="Disordered" evidence="3">
    <location>
        <begin position="354"/>
        <end position="391"/>
    </location>
</feature>
<dbReference type="InterPro" id="IPR051219">
    <property type="entry name" value="Heterochromatin_chromo-domain"/>
</dbReference>
<proteinExistence type="predicted"/>
<feature type="region of interest" description="Disordered" evidence="3">
    <location>
        <begin position="183"/>
        <end position="275"/>
    </location>
</feature>
<protein>
    <recommendedName>
        <fullName evidence="4">Chromo domain-containing protein</fullName>
    </recommendedName>
</protein>
<feature type="region of interest" description="Disordered" evidence="3">
    <location>
        <begin position="416"/>
        <end position="442"/>
    </location>
</feature>
<feature type="compositionally biased region" description="Low complexity" evidence="3">
    <location>
        <begin position="77"/>
        <end position="88"/>
    </location>
</feature>
<dbReference type="SMART" id="SM00298">
    <property type="entry name" value="CHROMO"/>
    <property type="match status" value="2"/>
</dbReference>
<feature type="compositionally biased region" description="Pro residues" evidence="3">
    <location>
        <begin position="417"/>
        <end position="431"/>
    </location>
</feature>
<feature type="compositionally biased region" description="Low complexity" evidence="3">
    <location>
        <begin position="184"/>
        <end position="202"/>
    </location>
</feature>
<feature type="compositionally biased region" description="Basic and acidic residues" evidence="3">
    <location>
        <begin position="117"/>
        <end position="137"/>
    </location>
</feature>
<feature type="compositionally biased region" description="Polar residues" evidence="3">
    <location>
        <begin position="96"/>
        <end position="108"/>
    </location>
</feature>
<dbReference type="PROSITE" id="PS50013">
    <property type="entry name" value="CHROMO_2"/>
    <property type="match status" value="2"/>
</dbReference>
<feature type="region of interest" description="Disordered" evidence="3">
    <location>
        <begin position="288"/>
        <end position="337"/>
    </location>
</feature>
<evidence type="ECO:0000256" key="3">
    <source>
        <dbReference type="SAM" id="MobiDB-lite"/>
    </source>
</evidence>
<evidence type="ECO:0000256" key="2">
    <source>
        <dbReference type="ARBA" id="ARBA00023242"/>
    </source>
</evidence>
<keyword evidence="2" id="KW-0539">Nucleus</keyword>
<dbReference type="Gene3D" id="2.40.50.40">
    <property type="match status" value="2"/>
</dbReference>
<feature type="compositionally biased region" description="Pro residues" evidence="3">
    <location>
        <begin position="220"/>
        <end position="237"/>
    </location>
</feature>
<accession>G0M870</accession>
<dbReference type="PANTHER" id="PTHR22812">
    <property type="entry name" value="CHROMOBOX PROTEIN"/>
    <property type="match status" value="1"/>
</dbReference>
<dbReference type="AlphaFoldDB" id="G0M870"/>
<gene>
    <name evidence="5" type="ORF">CAEBREN_20119</name>
</gene>
<organism evidence="6">
    <name type="scientific">Caenorhabditis brenneri</name>
    <name type="common">Nematode worm</name>
    <dbReference type="NCBI Taxonomy" id="135651"/>
    <lineage>
        <taxon>Eukaryota</taxon>
        <taxon>Metazoa</taxon>
        <taxon>Ecdysozoa</taxon>
        <taxon>Nematoda</taxon>
        <taxon>Chromadorea</taxon>
        <taxon>Rhabditida</taxon>
        <taxon>Rhabditina</taxon>
        <taxon>Rhabditomorpha</taxon>
        <taxon>Rhabditoidea</taxon>
        <taxon>Rhabditidae</taxon>
        <taxon>Peloderinae</taxon>
        <taxon>Caenorhabditis</taxon>
    </lineage>
</organism>
<dbReference type="CDD" id="cd00024">
    <property type="entry name" value="CD_CSD"/>
    <property type="match status" value="2"/>
</dbReference>
<evidence type="ECO:0000313" key="5">
    <source>
        <dbReference type="EMBL" id="EGT30386.1"/>
    </source>
</evidence>
<feature type="compositionally biased region" description="Pro residues" evidence="3">
    <location>
        <begin position="355"/>
        <end position="369"/>
    </location>
</feature>
<dbReference type="GO" id="GO:0005634">
    <property type="term" value="C:nucleus"/>
    <property type="evidence" value="ECO:0007669"/>
    <property type="project" value="UniProtKB-SubCell"/>
</dbReference>
<feature type="compositionally biased region" description="Pro residues" evidence="3">
    <location>
        <begin position="293"/>
        <end position="307"/>
    </location>
</feature>
<dbReference type="OrthoDB" id="433924at2759"/>
<dbReference type="Pfam" id="PF00385">
    <property type="entry name" value="Chromo"/>
    <property type="match status" value="2"/>
</dbReference>
<dbReference type="InParanoid" id="G0M870"/>
<comment type="subcellular location">
    <subcellularLocation>
        <location evidence="1">Nucleus</location>
    </subcellularLocation>
</comment>
<dbReference type="HOGENOM" id="CLU_352047_0_0_1"/>
<dbReference type="InterPro" id="IPR023780">
    <property type="entry name" value="Chromo_domain"/>
</dbReference>
<dbReference type="InterPro" id="IPR016197">
    <property type="entry name" value="Chromo-like_dom_sf"/>
</dbReference>
<dbReference type="SUPFAM" id="SSF54160">
    <property type="entry name" value="Chromo domain-like"/>
    <property type="match status" value="2"/>
</dbReference>
<dbReference type="OMA" id="KVTCSEA"/>
<name>G0M870_CAEBE</name>
<feature type="domain" description="Chromo" evidence="4">
    <location>
        <begin position="125"/>
        <end position="183"/>
    </location>
</feature>
<dbReference type="InterPro" id="IPR000953">
    <property type="entry name" value="Chromo/chromo_shadow_dom"/>
</dbReference>